<organism evidence="6 7">
    <name type="scientific">Actinoplanes missouriensis (strain ATCC 14538 / DSM 43046 / CBS 188.64 / JCM 3121 / NBRC 102363 / NCIMB 12654 / NRRL B-3342 / UNCC 431)</name>
    <dbReference type="NCBI Taxonomy" id="512565"/>
    <lineage>
        <taxon>Bacteria</taxon>
        <taxon>Bacillati</taxon>
        <taxon>Actinomycetota</taxon>
        <taxon>Actinomycetes</taxon>
        <taxon>Micromonosporales</taxon>
        <taxon>Micromonosporaceae</taxon>
        <taxon>Actinoplanes</taxon>
    </lineage>
</organism>
<evidence type="ECO:0000259" key="5">
    <source>
        <dbReference type="PROSITE" id="PS50977"/>
    </source>
</evidence>
<dbReference type="Pfam" id="PF13305">
    <property type="entry name" value="TetR_C_33"/>
    <property type="match status" value="1"/>
</dbReference>
<reference evidence="6 7" key="1">
    <citation type="submission" date="2012-02" db="EMBL/GenBank/DDBJ databases">
        <title>Complete genome sequence of Actinoplanes missouriensis 431 (= NBRC 102363).</title>
        <authorList>
            <person name="Ohnishi Y."/>
            <person name="Ishikawa J."/>
            <person name="Sekine M."/>
            <person name="Hosoyama A."/>
            <person name="Harada T."/>
            <person name="Narita H."/>
            <person name="Hata T."/>
            <person name="Konno Y."/>
            <person name="Tutikane K."/>
            <person name="Fujita N."/>
            <person name="Horinouchi S."/>
            <person name="Hayakawa M."/>
        </authorList>
    </citation>
    <scope>NUCLEOTIDE SEQUENCE [LARGE SCALE GENOMIC DNA]</scope>
    <source>
        <strain evidence="7">ATCC 14538 / DSM 43046 / CBS 188.64 / JCM 3121 / NBRC 102363 / NCIMB 12654 / NRRL B-3342 / UNCC 431</strain>
    </source>
</reference>
<dbReference type="PANTHER" id="PTHR30055:SF220">
    <property type="entry name" value="TETR-FAMILY REGULATORY PROTEIN"/>
    <property type="match status" value="1"/>
</dbReference>
<sequence length="192" mass="20523">MDPELGLRDRLVRVGVELVRTDGSTALSLREIARRAGVSHGAPRRHFPTHRELLSAIAREGFRDLTARVTATLAGAPPGPRARVALLARDYARFAAEERGMFELMFRHDLLESGSLGLRDTSLPLFRLLVALVAEAQPDGAGSAQVRAGALWAGLHGVVQLWSWGSLALATGLEDPAPLLDATVAAHLGSGR</sequence>
<keyword evidence="3" id="KW-0804">Transcription</keyword>
<dbReference type="InterPro" id="IPR036271">
    <property type="entry name" value="Tet_transcr_reg_TetR-rel_C_sf"/>
</dbReference>
<gene>
    <name evidence="6" type="ordered locus">AMIS_61970</name>
</gene>
<dbReference type="SUPFAM" id="SSF48498">
    <property type="entry name" value="Tetracyclin repressor-like, C-terminal domain"/>
    <property type="match status" value="1"/>
</dbReference>
<keyword evidence="2 4" id="KW-0238">DNA-binding</keyword>
<dbReference type="eggNOG" id="COG1309">
    <property type="taxonomic scope" value="Bacteria"/>
</dbReference>
<evidence type="ECO:0000256" key="2">
    <source>
        <dbReference type="ARBA" id="ARBA00023125"/>
    </source>
</evidence>
<evidence type="ECO:0000256" key="3">
    <source>
        <dbReference type="ARBA" id="ARBA00023163"/>
    </source>
</evidence>
<dbReference type="RefSeq" id="WP_014446304.1">
    <property type="nucleotide sequence ID" value="NC_017093.1"/>
</dbReference>
<dbReference type="GO" id="GO:0000976">
    <property type="term" value="F:transcription cis-regulatory region binding"/>
    <property type="evidence" value="ECO:0007669"/>
    <property type="project" value="TreeGrafter"/>
</dbReference>
<proteinExistence type="predicted"/>
<dbReference type="Gene3D" id="1.10.357.10">
    <property type="entry name" value="Tetracycline Repressor, domain 2"/>
    <property type="match status" value="1"/>
</dbReference>
<evidence type="ECO:0000256" key="1">
    <source>
        <dbReference type="ARBA" id="ARBA00023015"/>
    </source>
</evidence>
<evidence type="ECO:0000256" key="4">
    <source>
        <dbReference type="PROSITE-ProRule" id="PRU00335"/>
    </source>
</evidence>
<dbReference type="HOGENOM" id="CLU_069356_40_0_11"/>
<dbReference type="InterPro" id="IPR001647">
    <property type="entry name" value="HTH_TetR"/>
</dbReference>
<dbReference type="KEGG" id="ams:AMIS_61970"/>
<evidence type="ECO:0000313" key="7">
    <source>
        <dbReference type="Proteomes" id="UP000007882"/>
    </source>
</evidence>
<dbReference type="Pfam" id="PF00440">
    <property type="entry name" value="TetR_N"/>
    <property type="match status" value="1"/>
</dbReference>
<dbReference type="GO" id="GO:0003700">
    <property type="term" value="F:DNA-binding transcription factor activity"/>
    <property type="evidence" value="ECO:0007669"/>
    <property type="project" value="TreeGrafter"/>
</dbReference>
<dbReference type="Proteomes" id="UP000007882">
    <property type="component" value="Chromosome"/>
</dbReference>
<feature type="domain" description="HTH tetR-type" evidence="5">
    <location>
        <begin position="5"/>
        <end position="65"/>
    </location>
</feature>
<evidence type="ECO:0000313" key="6">
    <source>
        <dbReference type="EMBL" id="BAL91417.1"/>
    </source>
</evidence>
<dbReference type="EMBL" id="AP012319">
    <property type="protein sequence ID" value="BAL91417.1"/>
    <property type="molecule type" value="Genomic_DNA"/>
</dbReference>
<dbReference type="PATRIC" id="fig|512565.3.peg.6193"/>
<dbReference type="InterPro" id="IPR009057">
    <property type="entry name" value="Homeodomain-like_sf"/>
</dbReference>
<dbReference type="InterPro" id="IPR025996">
    <property type="entry name" value="MT1864/Rv1816-like_C"/>
</dbReference>
<feature type="DNA-binding region" description="H-T-H motif" evidence="4">
    <location>
        <begin position="28"/>
        <end position="47"/>
    </location>
</feature>
<dbReference type="InterPro" id="IPR050109">
    <property type="entry name" value="HTH-type_TetR-like_transc_reg"/>
</dbReference>
<dbReference type="SUPFAM" id="SSF46689">
    <property type="entry name" value="Homeodomain-like"/>
    <property type="match status" value="1"/>
</dbReference>
<dbReference type="PROSITE" id="PS50977">
    <property type="entry name" value="HTH_TETR_2"/>
    <property type="match status" value="1"/>
</dbReference>
<protein>
    <submittedName>
        <fullName evidence="6">Putative TetR-family transcriptional regulator</fullName>
    </submittedName>
</protein>
<dbReference type="PANTHER" id="PTHR30055">
    <property type="entry name" value="HTH-TYPE TRANSCRIPTIONAL REGULATOR RUTR"/>
    <property type="match status" value="1"/>
</dbReference>
<keyword evidence="1" id="KW-0805">Transcription regulation</keyword>
<keyword evidence="7" id="KW-1185">Reference proteome</keyword>
<accession>I0HEI0</accession>
<dbReference type="STRING" id="512565.AMIS_61970"/>
<name>I0HEI0_ACTM4</name>
<dbReference type="AlphaFoldDB" id="I0HEI0"/>
<dbReference type="OrthoDB" id="3173376at2"/>